<comment type="caution">
    <text evidence="2">The sequence shown here is derived from an EMBL/GenBank/DDBJ whole genome shotgun (WGS) entry which is preliminary data.</text>
</comment>
<feature type="coiled-coil region" evidence="1">
    <location>
        <begin position="52"/>
        <end position="79"/>
    </location>
</feature>
<accession>A0A367QLC0</accession>
<reference evidence="2" key="1">
    <citation type="submission" date="2016-04" db="EMBL/GenBank/DDBJ databases">
        <authorList>
            <person name="Tabuchi Yagui T.R."/>
        </authorList>
    </citation>
    <scope>NUCLEOTIDE SEQUENCE [LARGE SCALE GENOMIC DNA]</scope>
    <source>
        <strain evidence="2">NIES-26</strain>
    </source>
</reference>
<gene>
    <name evidence="2" type="ORF">A6770_28830</name>
</gene>
<protein>
    <submittedName>
        <fullName evidence="2">Uncharacterized protein</fullName>
    </submittedName>
</protein>
<dbReference type="AlphaFoldDB" id="A0A367QLC0"/>
<evidence type="ECO:0000313" key="2">
    <source>
        <dbReference type="EMBL" id="RCJ24054.1"/>
    </source>
</evidence>
<dbReference type="Proteomes" id="UP000252107">
    <property type="component" value="Unassembled WGS sequence"/>
</dbReference>
<keyword evidence="3" id="KW-1185">Reference proteome</keyword>
<organism evidence="2 3">
    <name type="scientific">Nostoc minutum NIES-26</name>
    <dbReference type="NCBI Taxonomy" id="1844469"/>
    <lineage>
        <taxon>Bacteria</taxon>
        <taxon>Bacillati</taxon>
        <taxon>Cyanobacteriota</taxon>
        <taxon>Cyanophyceae</taxon>
        <taxon>Nostocales</taxon>
        <taxon>Nostocaceae</taxon>
        <taxon>Nostoc</taxon>
    </lineage>
</organism>
<proteinExistence type="predicted"/>
<dbReference type="EMBL" id="LXQD01000320">
    <property type="protein sequence ID" value="RCJ24054.1"/>
    <property type="molecule type" value="Genomic_DNA"/>
</dbReference>
<sequence length="87" mass="9466">MTDDSRFDDIYLRLNELTQDVATLKIQAGTIGTSQVAIARTLSLATGLASDMREVKTDIREMKADIQNLNAGLEEVLRLLRGGGSQA</sequence>
<keyword evidence="1" id="KW-0175">Coiled coil</keyword>
<evidence type="ECO:0000256" key="1">
    <source>
        <dbReference type="SAM" id="Coils"/>
    </source>
</evidence>
<name>A0A367QLC0_9NOSO</name>
<evidence type="ECO:0000313" key="3">
    <source>
        <dbReference type="Proteomes" id="UP000252107"/>
    </source>
</evidence>